<evidence type="ECO:0000313" key="4">
    <source>
        <dbReference type="EMBL" id="OAQ26250.1"/>
    </source>
</evidence>
<evidence type="ECO:0000256" key="2">
    <source>
        <dbReference type="SAM" id="Coils"/>
    </source>
</evidence>
<dbReference type="Proteomes" id="UP000078512">
    <property type="component" value="Unassembled WGS sequence"/>
</dbReference>
<dbReference type="GO" id="GO:0043161">
    <property type="term" value="P:proteasome-mediated ubiquitin-dependent protein catabolic process"/>
    <property type="evidence" value="ECO:0007669"/>
    <property type="project" value="TreeGrafter"/>
</dbReference>
<proteinExistence type="inferred from homology"/>
<name>A0A197JM79_9FUNG</name>
<dbReference type="GO" id="GO:0034657">
    <property type="term" value="C:GID complex"/>
    <property type="evidence" value="ECO:0007669"/>
    <property type="project" value="TreeGrafter"/>
</dbReference>
<keyword evidence="5" id="KW-1185">Reference proteome</keyword>
<sequence length="367" mass="41621">MPVFTRIATADPVEATAITTLDLVLDTSLLSESSSPSSSTASTSTSSPLSVSTTDTDVVCQCTCPSSPTISSDNMLLIDGILNGLQSKSELTTLLESSSSSVLFQGHLVSCPLHCPADVDQPGFAQLKQQALLKQQQLALLQQRLQEQLEEQQRQEEQEKQRREQMVRLQRLRRRDPYEGVRLLPTRCCHLYPGSKFKGKQQSGTNSYDVVVDIKHVNLNDSTLCGYLHIKGLTREYPELTTFFDAEIIGPQYSFLTRKWDATEGTDQEHWALFQQFQGSLYNMEAHQDDLKDGDVVFMRWKEHFLVPDHRVEGITGASFAGFYYICYNKRSGHINGYYYHQSSEKFQQLSLSHVEERKSFGSYEFR</sequence>
<dbReference type="GO" id="GO:0006623">
    <property type="term" value="P:protein targeting to vacuole"/>
    <property type="evidence" value="ECO:0007669"/>
    <property type="project" value="TreeGrafter"/>
</dbReference>
<evidence type="ECO:0008006" key="6">
    <source>
        <dbReference type="Google" id="ProtNLM"/>
    </source>
</evidence>
<evidence type="ECO:0000256" key="1">
    <source>
        <dbReference type="ARBA" id="ARBA00061469"/>
    </source>
</evidence>
<dbReference type="PANTHER" id="PTHR14534:SF3">
    <property type="entry name" value="GID COMPLEX SUBUNIT 4 HOMOLOG"/>
    <property type="match status" value="1"/>
</dbReference>
<feature type="region of interest" description="Disordered" evidence="3">
    <location>
        <begin position="32"/>
        <end position="52"/>
    </location>
</feature>
<dbReference type="STRING" id="1314771.A0A197JM79"/>
<organism evidence="4 5">
    <name type="scientific">Linnemannia elongata AG-77</name>
    <dbReference type="NCBI Taxonomy" id="1314771"/>
    <lineage>
        <taxon>Eukaryota</taxon>
        <taxon>Fungi</taxon>
        <taxon>Fungi incertae sedis</taxon>
        <taxon>Mucoromycota</taxon>
        <taxon>Mortierellomycotina</taxon>
        <taxon>Mortierellomycetes</taxon>
        <taxon>Mortierellales</taxon>
        <taxon>Mortierellaceae</taxon>
        <taxon>Linnemannia</taxon>
    </lineage>
</organism>
<dbReference type="Pfam" id="PF09783">
    <property type="entry name" value="Vac_ImportDeg"/>
    <property type="match status" value="1"/>
</dbReference>
<comment type="similarity">
    <text evidence="1">Belongs to the GID4/VID24 family.</text>
</comment>
<accession>A0A197JM79</accession>
<feature type="coiled-coil region" evidence="2">
    <location>
        <begin position="124"/>
        <end position="175"/>
    </location>
</feature>
<evidence type="ECO:0000313" key="5">
    <source>
        <dbReference type="Proteomes" id="UP000078512"/>
    </source>
</evidence>
<keyword evidence="2" id="KW-0175">Coiled coil</keyword>
<dbReference type="OrthoDB" id="62at2759"/>
<dbReference type="InterPro" id="IPR018618">
    <property type="entry name" value="GID4/10-like"/>
</dbReference>
<evidence type="ECO:0000256" key="3">
    <source>
        <dbReference type="SAM" id="MobiDB-lite"/>
    </source>
</evidence>
<reference evidence="4 5" key="1">
    <citation type="submission" date="2016-05" db="EMBL/GenBank/DDBJ databases">
        <title>Genome sequencing reveals origins of a unique bacterial endosymbiosis in the earliest lineages of terrestrial Fungi.</title>
        <authorList>
            <consortium name="DOE Joint Genome Institute"/>
            <person name="Uehling J."/>
            <person name="Gryganskyi A."/>
            <person name="Hameed K."/>
            <person name="Tschaplinski T."/>
            <person name="Misztal P."/>
            <person name="Wu S."/>
            <person name="Desiro A."/>
            <person name="Vande Pol N."/>
            <person name="Du Z.-Y."/>
            <person name="Zienkiewicz A."/>
            <person name="Zienkiewicz K."/>
            <person name="Morin E."/>
            <person name="Tisserant E."/>
            <person name="Splivallo R."/>
            <person name="Hainaut M."/>
            <person name="Henrissat B."/>
            <person name="Ohm R."/>
            <person name="Kuo A."/>
            <person name="Yan J."/>
            <person name="Lipzen A."/>
            <person name="Nolan M."/>
            <person name="Labutti K."/>
            <person name="Barry K."/>
            <person name="Goldstein A."/>
            <person name="Labbe J."/>
            <person name="Schadt C."/>
            <person name="Tuskan G."/>
            <person name="Grigoriev I."/>
            <person name="Martin F."/>
            <person name="Vilgalys R."/>
            <person name="Bonito G."/>
        </authorList>
    </citation>
    <scope>NUCLEOTIDE SEQUENCE [LARGE SCALE GENOMIC DNA]</scope>
    <source>
        <strain evidence="4 5">AG-77</strain>
    </source>
</reference>
<protein>
    <recommendedName>
        <fullName evidence="6">Vacuolar import and degradation protein</fullName>
    </recommendedName>
</protein>
<dbReference type="PANTHER" id="PTHR14534">
    <property type="entry name" value="VACUOLAR IMPORT AND DEGRADATION PROTEIN 24"/>
    <property type="match status" value="1"/>
</dbReference>
<dbReference type="GO" id="GO:0005773">
    <property type="term" value="C:vacuole"/>
    <property type="evidence" value="ECO:0007669"/>
    <property type="project" value="GOC"/>
</dbReference>
<dbReference type="EMBL" id="KV442069">
    <property type="protein sequence ID" value="OAQ26250.1"/>
    <property type="molecule type" value="Genomic_DNA"/>
</dbReference>
<gene>
    <name evidence="4" type="ORF">K457DRAFT_140572</name>
</gene>
<dbReference type="GO" id="GO:0007039">
    <property type="term" value="P:protein catabolic process in the vacuole"/>
    <property type="evidence" value="ECO:0007669"/>
    <property type="project" value="TreeGrafter"/>
</dbReference>
<dbReference type="GO" id="GO:0045721">
    <property type="term" value="P:negative regulation of gluconeogenesis"/>
    <property type="evidence" value="ECO:0007669"/>
    <property type="project" value="TreeGrafter"/>
</dbReference>
<dbReference type="AlphaFoldDB" id="A0A197JM79"/>